<dbReference type="Pfam" id="PF07690">
    <property type="entry name" value="MFS_1"/>
    <property type="match status" value="1"/>
</dbReference>
<dbReference type="InterPro" id="IPR044770">
    <property type="entry name" value="MFS_spinster-like"/>
</dbReference>
<dbReference type="PATRIC" id="fig|1280950.3.peg.567"/>
<gene>
    <name evidence="8" type="ORF">HJO_02790</name>
</gene>
<evidence type="ECO:0000256" key="5">
    <source>
        <dbReference type="ARBA" id="ARBA00023136"/>
    </source>
</evidence>
<dbReference type="Proteomes" id="UP000025171">
    <property type="component" value="Unassembled WGS sequence"/>
</dbReference>
<dbReference type="InterPro" id="IPR036259">
    <property type="entry name" value="MFS_trans_sf"/>
</dbReference>
<keyword evidence="9" id="KW-1185">Reference proteome</keyword>
<evidence type="ECO:0000256" key="2">
    <source>
        <dbReference type="ARBA" id="ARBA00022448"/>
    </source>
</evidence>
<evidence type="ECO:0000313" key="8">
    <source>
        <dbReference type="EMBL" id="KCZ94266.1"/>
    </source>
</evidence>
<feature type="transmembrane region" description="Helical" evidence="6">
    <location>
        <begin position="150"/>
        <end position="171"/>
    </location>
</feature>
<evidence type="ECO:0000259" key="7">
    <source>
        <dbReference type="PROSITE" id="PS50850"/>
    </source>
</evidence>
<feature type="transmembrane region" description="Helical" evidence="6">
    <location>
        <begin position="268"/>
        <end position="289"/>
    </location>
</feature>
<feature type="domain" description="Major facilitator superfamily (MFS) profile" evidence="7">
    <location>
        <begin position="22"/>
        <end position="419"/>
    </location>
</feature>
<feature type="transmembrane region" description="Helical" evidence="6">
    <location>
        <begin position="60"/>
        <end position="81"/>
    </location>
</feature>
<sequence length="429" mass="45557">MTDISAGPKAARKSASARSWYMLALLALVYIIGSVDRAVPSVIVEPLKAEFALTDAQLGFLTGFAYSIPYALAVLPAGWLIDRVDRRALLSIAAAVWSVLTMAGAAAQTFTMLLLARMGVGATEAPASPGSLSLIGDAFPKHRRATAVSLYYAGTAAGQMITFLIGGALLMHFDWRALFLIAGAPGLVLAALLFFTCKEPERGQFDEEQESPEPVSYRLAVRSILASPPLRHAIVANMLATGVNYAILVWTVSFLVRSHGIAVQNAAMTVGVTIGLTMMLGSFVAGWMTDRYAKGDASRTARVPAIGTSIAAILGIAMILMPDRNAAFVLLAAFGFMMGINTGPGYATLVSMTESSMRGAILSIAKLASILIGNGGLAWLTGQLSDWIGGGDSIRWALLITILFLFWASFHFFRAARAQRKESGLDDIL</sequence>
<dbReference type="InterPro" id="IPR020846">
    <property type="entry name" value="MFS_dom"/>
</dbReference>
<dbReference type="GO" id="GO:0022857">
    <property type="term" value="F:transmembrane transporter activity"/>
    <property type="evidence" value="ECO:0007669"/>
    <property type="project" value="InterPro"/>
</dbReference>
<evidence type="ECO:0000256" key="6">
    <source>
        <dbReference type="SAM" id="Phobius"/>
    </source>
</evidence>
<evidence type="ECO:0000313" key="9">
    <source>
        <dbReference type="Proteomes" id="UP000025171"/>
    </source>
</evidence>
<feature type="transmembrane region" description="Helical" evidence="6">
    <location>
        <begin position="301"/>
        <end position="321"/>
    </location>
</feature>
<protein>
    <submittedName>
        <fullName evidence="8">Major facilitator transporter</fullName>
    </submittedName>
</protein>
<feature type="transmembrane region" description="Helical" evidence="6">
    <location>
        <begin position="361"/>
        <end position="382"/>
    </location>
</feature>
<feature type="transmembrane region" description="Helical" evidence="6">
    <location>
        <begin position="20"/>
        <end position="39"/>
    </location>
</feature>
<proteinExistence type="predicted"/>
<evidence type="ECO:0000256" key="4">
    <source>
        <dbReference type="ARBA" id="ARBA00022989"/>
    </source>
</evidence>
<dbReference type="EMBL" id="ARYK01000001">
    <property type="protein sequence ID" value="KCZ94266.1"/>
    <property type="molecule type" value="Genomic_DNA"/>
</dbReference>
<feature type="transmembrane region" description="Helical" evidence="6">
    <location>
        <begin position="327"/>
        <end position="349"/>
    </location>
</feature>
<accession>A0A059FUS6</accession>
<dbReference type="InterPro" id="IPR011701">
    <property type="entry name" value="MFS"/>
</dbReference>
<dbReference type="SUPFAM" id="SSF103473">
    <property type="entry name" value="MFS general substrate transporter"/>
    <property type="match status" value="1"/>
</dbReference>
<comment type="caution">
    <text evidence="8">The sequence shown here is derived from an EMBL/GenBank/DDBJ whole genome shotgun (WGS) entry which is preliminary data.</text>
</comment>
<dbReference type="PANTHER" id="PTHR23505:SF79">
    <property type="entry name" value="PROTEIN SPINSTER"/>
    <property type="match status" value="1"/>
</dbReference>
<reference evidence="8 9" key="1">
    <citation type="journal article" date="2014" name="Antonie Van Leeuwenhoek">
        <title>Hyphomonas beringensis sp. nov. and Hyphomonas chukchiensis sp. nov., isolated from surface seawater of the Bering Sea and Chukchi Sea.</title>
        <authorList>
            <person name="Li C."/>
            <person name="Lai Q."/>
            <person name="Li G."/>
            <person name="Dong C."/>
            <person name="Wang J."/>
            <person name="Liao Y."/>
            <person name="Shao Z."/>
        </authorList>
    </citation>
    <scope>NUCLEOTIDE SEQUENCE [LARGE SCALE GENOMIC DNA]</scope>
    <source>
        <strain evidence="8 9">MHS-2</strain>
    </source>
</reference>
<evidence type="ECO:0000256" key="3">
    <source>
        <dbReference type="ARBA" id="ARBA00022692"/>
    </source>
</evidence>
<dbReference type="AlphaFoldDB" id="A0A059FUS6"/>
<feature type="transmembrane region" description="Helical" evidence="6">
    <location>
        <begin position="87"/>
        <end position="107"/>
    </location>
</feature>
<feature type="transmembrane region" description="Helical" evidence="6">
    <location>
        <begin position="394"/>
        <end position="413"/>
    </location>
</feature>
<dbReference type="PANTHER" id="PTHR23505">
    <property type="entry name" value="SPINSTER"/>
    <property type="match status" value="1"/>
</dbReference>
<dbReference type="eggNOG" id="COG2814">
    <property type="taxonomic scope" value="Bacteria"/>
</dbReference>
<keyword evidence="3 6" id="KW-0812">Transmembrane</keyword>
<evidence type="ECO:0000256" key="1">
    <source>
        <dbReference type="ARBA" id="ARBA00004141"/>
    </source>
</evidence>
<name>A0A059FUS6_9PROT</name>
<dbReference type="PROSITE" id="PS50850">
    <property type="entry name" value="MFS"/>
    <property type="match status" value="1"/>
</dbReference>
<dbReference type="Gene3D" id="1.20.1250.20">
    <property type="entry name" value="MFS general substrate transporter like domains"/>
    <property type="match status" value="2"/>
</dbReference>
<dbReference type="RefSeq" id="WP_035613298.1">
    <property type="nucleotide sequence ID" value="NZ_ARYK01000001.1"/>
</dbReference>
<comment type="subcellular location">
    <subcellularLocation>
        <location evidence="1">Membrane</location>
        <topology evidence="1">Multi-pass membrane protein</topology>
    </subcellularLocation>
</comment>
<keyword evidence="5 6" id="KW-0472">Membrane</keyword>
<keyword evidence="4 6" id="KW-1133">Transmembrane helix</keyword>
<keyword evidence="2" id="KW-0813">Transport</keyword>
<dbReference type="GO" id="GO:0016020">
    <property type="term" value="C:membrane"/>
    <property type="evidence" value="ECO:0007669"/>
    <property type="project" value="UniProtKB-SubCell"/>
</dbReference>
<dbReference type="STRING" id="1280950.HJO_02790"/>
<feature type="transmembrane region" description="Helical" evidence="6">
    <location>
        <begin position="177"/>
        <end position="195"/>
    </location>
</feature>
<feature type="transmembrane region" description="Helical" evidence="6">
    <location>
        <begin position="234"/>
        <end position="256"/>
    </location>
</feature>
<organism evidence="8 9">
    <name type="scientific">Hyphomonas johnsonii MHS-2</name>
    <dbReference type="NCBI Taxonomy" id="1280950"/>
    <lineage>
        <taxon>Bacteria</taxon>
        <taxon>Pseudomonadati</taxon>
        <taxon>Pseudomonadota</taxon>
        <taxon>Alphaproteobacteria</taxon>
        <taxon>Hyphomonadales</taxon>
        <taxon>Hyphomonadaceae</taxon>
        <taxon>Hyphomonas</taxon>
    </lineage>
</organism>